<name>A0ABP5A7T6_9ACTN</name>
<comment type="caution">
    <text evidence="3">The sequence shown here is derived from an EMBL/GenBank/DDBJ whole genome shotgun (WGS) entry which is preliminary data.</text>
</comment>
<dbReference type="Gene3D" id="2.60.120.200">
    <property type="match status" value="1"/>
</dbReference>
<sequence length="241" mass="26731">MWTTKVGNRETQGWWNNERQYYTDYRGNSALNGAGSLDITARRAVRDSRHPCWPSGSCDYTSARLTTEGRVALGWGRIDVRAKLPTGRGLLPAIWMLGETEEIWPAQGEIDIAEVVGHEPRTAYGTAHGPGYSGPDGIGHAVDLGAPASSDYHVYSVVKEPYRIHWLVDGRPVYTLTPEMLPAGSLWVYERGMHLLLNVAVGGDWPGDPDRRTRFPATMSVDYVRMYGTGWIDGQMVHSPS</sequence>
<dbReference type="SUPFAM" id="SSF49899">
    <property type="entry name" value="Concanavalin A-like lectins/glucanases"/>
    <property type="match status" value="1"/>
</dbReference>
<dbReference type="InterPro" id="IPR000757">
    <property type="entry name" value="Beta-glucanase-like"/>
</dbReference>
<dbReference type="InterPro" id="IPR050546">
    <property type="entry name" value="Glycosyl_Hydrlase_16"/>
</dbReference>
<evidence type="ECO:0000313" key="4">
    <source>
        <dbReference type="Proteomes" id="UP001501612"/>
    </source>
</evidence>
<dbReference type="Proteomes" id="UP001501612">
    <property type="component" value="Unassembled WGS sequence"/>
</dbReference>
<evidence type="ECO:0000313" key="3">
    <source>
        <dbReference type="EMBL" id="GAA1904836.1"/>
    </source>
</evidence>
<reference evidence="4" key="1">
    <citation type="journal article" date="2019" name="Int. J. Syst. Evol. Microbiol.">
        <title>The Global Catalogue of Microorganisms (GCM) 10K type strain sequencing project: providing services to taxonomists for standard genome sequencing and annotation.</title>
        <authorList>
            <consortium name="The Broad Institute Genomics Platform"/>
            <consortium name="The Broad Institute Genome Sequencing Center for Infectious Disease"/>
            <person name="Wu L."/>
            <person name="Ma J."/>
        </authorList>
    </citation>
    <scope>NUCLEOTIDE SEQUENCE [LARGE SCALE GENOMIC DNA]</scope>
    <source>
        <strain evidence="4">JCM 14046</strain>
    </source>
</reference>
<proteinExistence type="inferred from homology"/>
<feature type="domain" description="GH16" evidence="2">
    <location>
        <begin position="12"/>
        <end position="232"/>
    </location>
</feature>
<evidence type="ECO:0000256" key="1">
    <source>
        <dbReference type="ARBA" id="ARBA00006865"/>
    </source>
</evidence>
<dbReference type="CDD" id="cd08023">
    <property type="entry name" value="GH16_laminarinase_like"/>
    <property type="match status" value="1"/>
</dbReference>
<keyword evidence="4" id="KW-1185">Reference proteome</keyword>
<protein>
    <recommendedName>
        <fullName evidence="2">GH16 domain-containing protein</fullName>
    </recommendedName>
</protein>
<dbReference type="Pfam" id="PF00722">
    <property type="entry name" value="Glyco_hydro_16"/>
    <property type="match status" value="1"/>
</dbReference>
<dbReference type="PANTHER" id="PTHR10963">
    <property type="entry name" value="GLYCOSYL HYDROLASE-RELATED"/>
    <property type="match status" value="1"/>
</dbReference>
<comment type="similarity">
    <text evidence="1">Belongs to the glycosyl hydrolase 16 family.</text>
</comment>
<dbReference type="InterPro" id="IPR013320">
    <property type="entry name" value="ConA-like_dom_sf"/>
</dbReference>
<dbReference type="PROSITE" id="PS51762">
    <property type="entry name" value="GH16_2"/>
    <property type="match status" value="1"/>
</dbReference>
<dbReference type="PANTHER" id="PTHR10963:SF55">
    <property type="entry name" value="GLYCOSIDE HYDROLASE FAMILY 16 PROTEIN"/>
    <property type="match status" value="1"/>
</dbReference>
<accession>A0ABP5A7T6</accession>
<evidence type="ECO:0000259" key="2">
    <source>
        <dbReference type="PROSITE" id="PS51762"/>
    </source>
</evidence>
<organism evidence="3 4">
    <name type="scientific">Nocardioides lentus</name>
    <dbReference type="NCBI Taxonomy" id="338077"/>
    <lineage>
        <taxon>Bacteria</taxon>
        <taxon>Bacillati</taxon>
        <taxon>Actinomycetota</taxon>
        <taxon>Actinomycetes</taxon>
        <taxon>Propionibacteriales</taxon>
        <taxon>Nocardioidaceae</taxon>
        <taxon>Nocardioides</taxon>
    </lineage>
</organism>
<dbReference type="EMBL" id="BAAAMY010000001">
    <property type="protein sequence ID" value="GAA1904836.1"/>
    <property type="molecule type" value="Genomic_DNA"/>
</dbReference>
<gene>
    <name evidence="3" type="ORF">GCM10009737_01880</name>
</gene>